<keyword evidence="4 8" id="KW-0297">G-protein coupled receptor</keyword>
<dbReference type="PANTHER" id="PTHR45695">
    <property type="entry name" value="LEUCOKININ RECEPTOR-RELATED"/>
    <property type="match status" value="1"/>
</dbReference>
<dbReference type="SUPFAM" id="SSF81321">
    <property type="entry name" value="Family A G protein-coupled receptor-like"/>
    <property type="match status" value="1"/>
</dbReference>
<dbReference type="InterPro" id="IPR000276">
    <property type="entry name" value="GPCR_Rhodpsn"/>
</dbReference>
<name>A0A6P8J053_ACTTE</name>
<dbReference type="OrthoDB" id="9445642at2759"/>
<dbReference type="PROSITE" id="PS50262">
    <property type="entry name" value="G_PROTEIN_RECEP_F1_2"/>
    <property type="match status" value="1"/>
</dbReference>
<feature type="transmembrane region" description="Helical" evidence="9">
    <location>
        <begin position="88"/>
        <end position="113"/>
    </location>
</feature>
<evidence type="ECO:0000259" key="11">
    <source>
        <dbReference type="PROSITE" id="PS50262"/>
    </source>
</evidence>
<protein>
    <submittedName>
        <fullName evidence="13">Allatostatin-A receptor-like</fullName>
    </submittedName>
</protein>
<dbReference type="InParanoid" id="A0A6P8J053"/>
<evidence type="ECO:0000256" key="8">
    <source>
        <dbReference type="RuleBase" id="RU000688"/>
    </source>
</evidence>
<feature type="transmembrane region" description="Helical" evidence="9">
    <location>
        <begin position="167"/>
        <end position="188"/>
    </location>
</feature>
<comment type="subcellular location">
    <subcellularLocation>
        <location evidence="1">Membrane</location>
        <topology evidence="1">Multi-pass membrane protein</topology>
    </subcellularLocation>
</comment>
<dbReference type="InterPro" id="IPR017452">
    <property type="entry name" value="GPCR_Rhodpsn_7TM"/>
</dbReference>
<feature type="signal peptide" evidence="10">
    <location>
        <begin position="1"/>
        <end position="20"/>
    </location>
</feature>
<dbReference type="GO" id="GO:0005886">
    <property type="term" value="C:plasma membrane"/>
    <property type="evidence" value="ECO:0007669"/>
    <property type="project" value="TreeGrafter"/>
</dbReference>
<keyword evidence="7 8" id="KW-0807">Transducer</keyword>
<keyword evidence="2 8" id="KW-0812">Transmembrane</keyword>
<keyword evidence="3 9" id="KW-1133">Transmembrane helix</keyword>
<feature type="transmembrane region" description="Helical" evidence="9">
    <location>
        <begin position="274"/>
        <end position="295"/>
    </location>
</feature>
<accession>A0A6P8J053</accession>
<proteinExistence type="inferred from homology"/>
<keyword evidence="12" id="KW-1185">Reference proteome</keyword>
<evidence type="ECO:0000256" key="4">
    <source>
        <dbReference type="ARBA" id="ARBA00023040"/>
    </source>
</evidence>
<dbReference type="PROSITE" id="PS00237">
    <property type="entry name" value="G_PROTEIN_RECEP_F1_1"/>
    <property type="match status" value="1"/>
</dbReference>
<evidence type="ECO:0000313" key="13">
    <source>
        <dbReference type="RefSeq" id="XP_031572837.1"/>
    </source>
</evidence>
<evidence type="ECO:0000256" key="5">
    <source>
        <dbReference type="ARBA" id="ARBA00023136"/>
    </source>
</evidence>
<sequence>MDIKIWLFFNVLFFFITCNCSETLNSTQNVNASNIAQGKDTDYKKDKRAWDIGLTIGFSTAAIISIVGNSIVIHVVRTTRSMQTSVNLYIANMALSDIISTVFCMPLSLQSLYSFDSWLQGTVGLILCKLVYIMFYTSFACSTFNLVAVAFDRYLAVIKPFYRYPAIVVKCILPFIWITSIVISLPIASSYSNKYKPLRDEKYTICLDLERDNGYVVGVTIMTLLCYVLPLAIASTLYAMTGRKLCKRSKMSIASRSDRTKEQARRTAMKATKLMVTVIAIFSLCWAPFFIYHMAKAWYEGNLNEELEWVYRPLCFLFASINGVINPLLYGSFSGNFRYGIKSILLCDSNKVRRINTLPQARQNHMKMAHKPTYS</sequence>
<gene>
    <name evidence="13" type="primary">LOC116306854</name>
</gene>
<feature type="transmembrane region" description="Helical" evidence="9">
    <location>
        <begin position="215"/>
        <end position="240"/>
    </location>
</feature>
<evidence type="ECO:0000313" key="12">
    <source>
        <dbReference type="Proteomes" id="UP000515163"/>
    </source>
</evidence>
<dbReference type="SMART" id="SM01381">
    <property type="entry name" value="7TM_GPCR_Srsx"/>
    <property type="match status" value="1"/>
</dbReference>
<feature type="domain" description="G-protein coupled receptors family 1 profile" evidence="11">
    <location>
        <begin position="68"/>
        <end position="330"/>
    </location>
</feature>
<feature type="transmembrane region" description="Helical" evidence="9">
    <location>
        <begin position="133"/>
        <end position="155"/>
    </location>
</feature>
<dbReference type="CDD" id="cd00637">
    <property type="entry name" value="7tm_classA_rhodopsin-like"/>
    <property type="match status" value="1"/>
</dbReference>
<dbReference type="Proteomes" id="UP000515163">
    <property type="component" value="Unplaced"/>
</dbReference>
<evidence type="ECO:0000256" key="6">
    <source>
        <dbReference type="ARBA" id="ARBA00023170"/>
    </source>
</evidence>
<feature type="transmembrane region" description="Helical" evidence="9">
    <location>
        <begin position="310"/>
        <end position="333"/>
    </location>
</feature>
<dbReference type="GO" id="GO:0004930">
    <property type="term" value="F:G protein-coupled receptor activity"/>
    <property type="evidence" value="ECO:0007669"/>
    <property type="project" value="UniProtKB-KW"/>
</dbReference>
<dbReference type="Gene3D" id="1.20.1070.10">
    <property type="entry name" value="Rhodopsin 7-helix transmembrane proteins"/>
    <property type="match status" value="1"/>
</dbReference>
<dbReference type="AlphaFoldDB" id="A0A6P8J053"/>
<evidence type="ECO:0000256" key="3">
    <source>
        <dbReference type="ARBA" id="ARBA00022989"/>
    </source>
</evidence>
<dbReference type="KEGG" id="aten:116306854"/>
<keyword evidence="10" id="KW-0732">Signal</keyword>
<dbReference type="Pfam" id="PF00001">
    <property type="entry name" value="7tm_1"/>
    <property type="match status" value="1"/>
</dbReference>
<dbReference type="GeneID" id="116306854"/>
<feature type="transmembrane region" description="Helical" evidence="9">
    <location>
        <begin position="52"/>
        <end position="76"/>
    </location>
</feature>
<organism evidence="12 13">
    <name type="scientific">Actinia tenebrosa</name>
    <name type="common">Australian red waratah sea anemone</name>
    <dbReference type="NCBI Taxonomy" id="6105"/>
    <lineage>
        <taxon>Eukaryota</taxon>
        <taxon>Metazoa</taxon>
        <taxon>Cnidaria</taxon>
        <taxon>Anthozoa</taxon>
        <taxon>Hexacorallia</taxon>
        <taxon>Actiniaria</taxon>
        <taxon>Actiniidae</taxon>
        <taxon>Actinia</taxon>
    </lineage>
</organism>
<evidence type="ECO:0000256" key="10">
    <source>
        <dbReference type="SAM" id="SignalP"/>
    </source>
</evidence>
<evidence type="ECO:0000256" key="1">
    <source>
        <dbReference type="ARBA" id="ARBA00004141"/>
    </source>
</evidence>
<evidence type="ECO:0000256" key="2">
    <source>
        <dbReference type="ARBA" id="ARBA00022692"/>
    </source>
</evidence>
<feature type="chain" id="PRO_5027888689" evidence="10">
    <location>
        <begin position="21"/>
        <end position="375"/>
    </location>
</feature>
<reference evidence="13" key="1">
    <citation type="submission" date="2025-08" db="UniProtKB">
        <authorList>
            <consortium name="RefSeq"/>
        </authorList>
    </citation>
    <scope>IDENTIFICATION</scope>
    <source>
        <tissue evidence="13">Tentacle</tissue>
    </source>
</reference>
<evidence type="ECO:0000256" key="7">
    <source>
        <dbReference type="ARBA" id="ARBA00023224"/>
    </source>
</evidence>
<dbReference type="PANTHER" id="PTHR45695:SF9">
    <property type="entry name" value="LEUCOKININ RECEPTOR"/>
    <property type="match status" value="1"/>
</dbReference>
<comment type="similarity">
    <text evidence="8">Belongs to the G-protein coupled receptor 1 family.</text>
</comment>
<keyword evidence="5 9" id="KW-0472">Membrane</keyword>
<dbReference type="PRINTS" id="PR00237">
    <property type="entry name" value="GPCRRHODOPSN"/>
</dbReference>
<keyword evidence="6 8" id="KW-0675">Receptor</keyword>
<dbReference type="RefSeq" id="XP_031572837.1">
    <property type="nucleotide sequence ID" value="XM_031716977.1"/>
</dbReference>
<evidence type="ECO:0000256" key="9">
    <source>
        <dbReference type="SAM" id="Phobius"/>
    </source>
</evidence>